<keyword evidence="2" id="KW-1185">Reference proteome</keyword>
<dbReference type="AlphaFoldDB" id="A0A1V6YF02"/>
<dbReference type="EMBL" id="MOOB01000022">
    <property type="protein sequence ID" value="OQE86027.1"/>
    <property type="molecule type" value="Genomic_DNA"/>
</dbReference>
<proteinExistence type="predicted"/>
<name>A0A1V6YF02_PENNA</name>
<evidence type="ECO:0000313" key="2">
    <source>
        <dbReference type="Proteomes" id="UP000191691"/>
    </source>
</evidence>
<dbReference type="Proteomes" id="UP000191691">
    <property type="component" value="Unassembled WGS sequence"/>
</dbReference>
<evidence type="ECO:0000313" key="1">
    <source>
        <dbReference type="EMBL" id="OQE86027.1"/>
    </source>
</evidence>
<accession>A0A1V6YF02</accession>
<protein>
    <submittedName>
        <fullName evidence="1">Uncharacterized protein</fullName>
    </submittedName>
</protein>
<gene>
    <name evidence="1" type="ORF">PENNAL_c0022G05523</name>
</gene>
<comment type="caution">
    <text evidence="1">The sequence shown here is derived from an EMBL/GenBank/DDBJ whole genome shotgun (WGS) entry which is preliminary data.</text>
</comment>
<reference evidence="2" key="1">
    <citation type="journal article" date="2017" name="Nat. Microbiol.">
        <title>Global analysis of biosynthetic gene clusters reveals vast potential of secondary metabolite production in Penicillium species.</title>
        <authorList>
            <person name="Nielsen J.C."/>
            <person name="Grijseels S."/>
            <person name="Prigent S."/>
            <person name="Ji B."/>
            <person name="Dainat J."/>
            <person name="Nielsen K.F."/>
            <person name="Frisvad J.C."/>
            <person name="Workman M."/>
            <person name="Nielsen J."/>
        </authorList>
    </citation>
    <scope>NUCLEOTIDE SEQUENCE [LARGE SCALE GENOMIC DNA]</scope>
    <source>
        <strain evidence="2">IBT 13039</strain>
    </source>
</reference>
<organism evidence="1 2">
    <name type="scientific">Penicillium nalgiovense</name>
    <dbReference type="NCBI Taxonomy" id="60175"/>
    <lineage>
        <taxon>Eukaryota</taxon>
        <taxon>Fungi</taxon>
        <taxon>Dikarya</taxon>
        <taxon>Ascomycota</taxon>
        <taxon>Pezizomycotina</taxon>
        <taxon>Eurotiomycetes</taxon>
        <taxon>Eurotiomycetidae</taxon>
        <taxon>Eurotiales</taxon>
        <taxon>Aspergillaceae</taxon>
        <taxon>Penicillium</taxon>
    </lineage>
</organism>
<sequence>MSIDEGQMLWGQPLREMCTKEEALPLSRGGGPRLRVGTKRKPWATWAPGTS</sequence>